<dbReference type="PANTHER" id="PTHR36442:SF1">
    <property type="entry name" value="CYCLIC-DI-AMP PHOSPHODIESTERASE PGPH"/>
    <property type="match status" value="1"/>
</dbReference>
<feature type="transmembrane region" description="Helical" evidence="1">
    <location>
        <begin position="294"/>
        <end position="314"/>
    </location>
</feature>
<evidence type="ECO:0000313" key="3">
    <source>
        <dbReference type="EMBL" id="QEN05851.1"/>
    </source>
</evidence>
<reference evidence="3 4" key="2">
    <citation type="submission" date="2019-09" db="EMBL/GenBank/DDBJ databases">
        <title>Complete Genome Sequence and Methylome Analysis of free living Spirochaetas.</title>
        <authorList>
            <person name="Leshcheva N."/>
            <person name="Mikheeva N."/>
        </authorList>
    </citation>
    <scope>NUCLEOTIDE SEQUENCE [LARGE SCALE GENOMIC DNA]</scope>
    <source>
        <strain evidence="3 4">P</strain>
    </source>
</reference>
<dbReference type="Gene3D" id="1.10.3210.10">
    <property type="entry name" value="Hypothetical protein af1432"/>
    <property type="match status" value="1"/>
</dbReference>
<dbReference type="CDD" id="cd00077">
    <property type="entry name" value="HDc"/>
    <property type="match status" value="1"/>
</dbReference>
<evidence type="ECO:0000256" key="1">
    <source>
        <dbReference type="SAM" id="Phobius"/>
    </source>
</evidence>
<sequence length="719" mass="80253">MKNKFYLTNLKQYLSSNSLFTNIFVLMSFLLSVVFILFFNYFIDAFFNYKESDFRVGQPAKSDYVLKSDLSYFNEFETNIAKGVEEQLVLPVYKIDDEITSIAISELKAFYQSINSLLEGNSSTDLIIERINDTFPDLFTSYEMGEFLKLDLRHFFSLLLTEQRKILNRGYISESGTSNGSGLISVISSDDGTLSQDISAISVLKSIKIDSSLYGDFEPYFSKLLTEFMKVNCFYDNDQTKHNKDLALLNVKPVIDYYRSGEILIKKDFVVSSDIHKKIMEAEILVKKNTISNIFLVLGYMFLIYVAAIVLFTSGFIQKKLNESDVVLLAGMTLFYVLFAVLLRYFIGLENISIYPLLLPSILVSMLITFLLGSKVGLYHSILTSFLVLLISDFSIYAFSITLMISILSTIVIHDVEKRIDLMKSSGELAILQTVLILYMLAIDIVKTDDLLMLLFVSVGSSLVFGILTLALLPLSEHLLKISTCFQLTELCDLNAPLLKSMLIKAPGTYAHSIAVANMAESAAQNIGANALLAKAGGYYHDIGKIDQPHYFIENQKGGKNMHDDMKPSLSVAVIKSHVKLGIEKGKKIGLPSDIIDIIEQHHGKGAISFFLDKAKKESKGGLILTEDFGYSGPNPQSPEAAIVMLGDSVEAAVRSLKNPTISQLEKFVWELILNKLKEGMLDACGLTLSDLTSIKDSFISTLMGHYHSRIEYPTGADE</sequence>
<feature type="transmembrane region" description="Helical" evidence="1">
    <location>
        <begin position="426"/>
        <end position="446"/>
    </location>
</feature>
<dbReference type="Pfam" id="PF07698">
    <property type="entry name" value="7TM-7TMR_HD"/>
    <property type="match status" value="1"/>
</dbReference>
<evidence type="ECO:0000313" key="4">
    <source>
        <dbReference type="Proteomes" id="UP000323824"/>
    </source>
</evidence>
<feature type="transmembrane region" description="Helical" evidence="1">
    <location>
        <begin position="326"/>
        <end position="347"/>
    </location>
</feature>
<feature type="transmembrane region" description="Helical" evidence="1">
    <location>
        <begin position="354"/>
        <end position="374"/>
    </location>
</feature>
<dbReference type="NCBIfam" id="TIGR00277">
    <property type="entry name" value="HDIG"/>
    <property type="match status" value="1"/>
</dbReference>
<dbReference type="SUPFAM" id="SSF109604">
    <property type="entry name" value="HD-domain/PDEase-like"/>
    <property type="match status" value="1"/>
</dbReference>
<name>A0A5C1QE38_9SPIO</name>
<feature type="transmembrane region" description="Helical" evidence="1">
    <location>
        <begin position="394"/>
        <end position="414"/>
    </location>
</feature>
<keyword evidence="1" id="KW-1133">Transmembrane helix</keyword>
<feature type="transmembrane region" description="Helical" evidence="1">
    <location>
        <begin position="452"/>
        <end position="473"/>
    </location>
</feature>
<dbReference type="AlphaFoldDB" id="A0A5C1QE38"/>
<keyword evidence="1" id="KW-0812">Transmembrane</keyword>
<dbReference type="Pfam" id="PF07697">
    <property type="entry name" value="7TMR-HDED"/>
    <property type="match status" value="1"/>
</dbReference>
<dbReference type="Proteomes" id="UP000323824">
    <property type="component" value="Chromosome"/>
</dbReference>
<dbReference type="PROSITE" id="PS51831">
    <property type="entry name" value="HD"/>
    <property type="match status" value="1"/>
</dbReference>
<accession>A0A5C1QE38</accession>
<keyword evidence="1" id="KW-0472">Membrane</keyword>
<dbReference type="InterPro" id="IPR052722">
    <property type="entry name" value="PgpH_phosphodiesterase"/>
</dbReference>
<dbReference type="InterPro" id="IPR006674">
    <property type="entry name" value="HD_domain"/>
</dbReference>
<feature type="transmembrane region" description="Helical" evidence="1">
    <location>
        <begin position="20"/>
        <end position="43"/>
    </location>
</feature>
<dbReference type="InterPro" id="IPR003607">
    <property type="entry name" value="HD/PDEase_dom"/>
</dbReference>
<protein>
    <submittedName>
        <fullName evidence="3">HDIG domain-containing protein</fullName>
    </submittedName>
</protein>
<dbReference type="RefSeq" id="WP_149569085.1">
    <property type="nucleotide sequence ID" value="NZ_CP035807.1"/>
</dbReference>
<organism evidence="3 4">
    <name type="scientific">Thiospirochaeta perfilievii</name>
    <dbReference type="NCBI Taxonomy" id="252967"/>
    <lineage>
        <taxon>Bacteria</taxon>
        <taxon>Pseudomonadati</taxon>
        <taxon>Spirochaetota</taxon>
        <taxon>Spirochaetia</taxon>
        <taxon>Spirochaetales</taxon>
        <taxon>Spirochaetaceae</taxon>
        <taxon>Thiospirochaeta</taxon>
    </lineage>
</organism>
<proteinExistence type="predicted"/>
<dbReference type="OrthoDB" id="9806952at2"/>
<keyword evidence="4" id="KW-1185">Reference proteome</keyword>
<reference evidence="3 4" key="1">
    <citation type="submission" date="2019-02" db="EMBL/GenBank/DDBJ databases">
        <authorList>
            <person name="Fomenkov A."/>
            <person name="Dubinina G."/>
            <person name="Grabovich M."/>
            <person name="Vincze T."/>
            <person name="Roberts R.J."/>
        </authorList>
    </citation>
    <scope>NUCLEOTIDE SEQUENCE [LARGE SCALE GENOMIC DNA]</scope>
    <source>
        <strain evidence="3 4">P</strain>
    </source>
</reference>
<dbReference type="KEGG" id="sper:EW093_14455"/>
<evidence type="ECO:0000259" key="2">
    <source>
        <dbReference type="PROSITE" id="PS51831"/>
    </source>
</evidence>
<dbReference type="SMART" id="SM00471">
    <property type="entry name" value="HDc"/>
    <property type="match status" value="1"/>
</dbReference>
<dbReference type="InterPro" id="IPR006675">
    <property type="entry name" value="HDIG_dom"/>
</dbReference>
<dbReference type="PANTHER" id="PTHR36442">
    <property type="entry name" value="CYCLIC-DI-AMP PHOSPHODIESTERASE PGPH"/>
    <property type="match status" value="1"/>
</dbReference>
<dbReference type="Pfam" id="PF01966">
    <property type="entry name" value="HD"/>
    <property type="match status" value="1"/>
</dbReference>
<dbReference type="EMBL" id="CP035807">
    <property type="protein sequence ID" value="QEN05851.1"/>
    <property type="molecule type" value="Genomic_DNA"/>
</dbReference>
<dbReference type="InterPro" id="IPR011621">
    <property type="entry name" value="Metal-dep_PHydrolase_7TM_intra"/>
</dbReference>
<feature type="domain" description="HD" evidence="2">
    <location>
        <begin position="509"/>
        <end position="653"/>
    </location>
</feature>
<dbReference type="InterPro" id="IPR011624">
    <property type="entry name" value="Metal-dep_PHydrolase_7TM_extra"/>
</dbReference>
<gene>
    <name evidence="3" type="ORF">EW093_14455</name>
</gene>